<protein>
    <submittedName>
        <fullName evidence="3">Uncharacterized protein</fullName>
    </submittedName>
</protein>
<keyword evidence="2" id="KW-0732">Signal</keyword>
<gene>
    <name evidence="3" type="ORF">ACFPVY_06340</name>
</gene>
<accession>A0ABW1PKX3</accession>
<organism evidence="3 4">
    <name type="scientific">Flavobacterium qiangtangense</name>
    <dbReference type="NCBI Taxonomy" id="1442595"/>
    <lineage>
        <taxon>Bacteria</taxon>
        <taxon>Pseudomonadati</taxon>
        <taxon>Bacteroidota</taxon>
        <taxon>Flavobacteriia</taxon>
        <taxon>Flavobacteriales</taxon>
        <taxon>Flavobacteriaceae</taxon>
        <taxon>Flavobacterium</taxon>
    </lineage>
</organism>
<proteinExistence type="predicted"/>
<keyword evidence="4" id="KW-1185">Reference proteome</keyword>
<sequence>MKNLVSKLFFGAAVVMMSSMISCKDKDANNPDGDMDTTTVVVDPVTPAPTTGMPADTAGMSNDTTTVTP</sequence>
<feature type="signal peptide" evidence="2">
    <location>
        <begin position="1"/>
        <end position="23"/>
    </location>
</feature>
<name>A0ABW1PKX3_9FLAO</name>
<evidence type="ECO:0000313" key="4">
    <source>
        <dbReference type="Proteomes" id="UP001596287"/>
    </source>
</evidence>
<dbReference type="RefSeq" id="WP_379791131.1">
    <property type="nucleotide sequence ID" value="NZ_JBHSQB010000005.1"/>
</dbReference>
<dbReference type="Proteomes" id="UP001596287">
    <property type="component" value="Unassembled WGS sequence"/>
</dbReference>
<feature type="compositionally biased region" description="Polar residues" evidence="1">
    <location>
        <begin position="59"/>
        <end position="69"/>
    </location>
</feature>
<comment type="caution">
    <text evidence="3">The sequence shown here is derived from an EMBL/GenBank/DDBJ whole genome shotgun (WGS) entry which is preliminary data.</text>
</comment>
<feature type="chain" id="PRO_5046911316" evidence="2">
    <location>
        <begin position="24"/>
        <end position="69"/>
    </location>
</feature>
<dbReference type="EMBL" id="JBHSQB010000005">
    <property type="protein sequence ID" value="MFC6096261.1"/>
    <property type="molecule type" value="Genomic_DNA"/>
</dbReference>
<feature type="region of interest" description="Disordered" evidence="1">
    <location>
        <begin position="43"/>
        <end position="69"/>
    </location>
</feature>
<evidence type="ECO:0000256" key="1">
    <source>
        <dbReference type="SAM" id="MobiDB-lite"/>
    </source>
</evidence>
<reference evidence="4" key="1">
    <citation type="journal article" date="2019" name="Int. J. Syst. Evol. Microbiol.">
        <title>The Global Catalogue of Microorganisms (GCM) 10K type strain sequencing project: providing services to taxonomists for standard genome sequencing and annotation.</title>
        <authorList>
            <consortium name="The Broad Institute Genomics Platform"/>
            <consortium name="The Broad Institute Genome Sequencing Center for Infectious Disease"/>
            <person name="Wu L."/>
            <person name="Ma J."/>
        </authorList>
    </citation>
    <scope>NUCLEOTIDE SEQUENCE [LARGE SCALE GENOMIC DNA]</scope>
    <source>
        <strain evidence="4">CCUG 49679</strain>
    </source>
</reference>
<dbReference type="PROSITE" id="PS51257">
    <property type="entry name" value="PROKAR_LIPOPROTEIN"/>
    <property type="match status" value="1"/>
</dbReference>
<evidence type="ECO:0000256" key="2">
    <source>
        <dbReference type="SAM" id="SignalP"/>
    </source>
</evidence>
<evidence type="ECO:0000313" key="3">
    <source>
        <dbReference type="EMBL" id="MFC6096261.1"/>
    </source>
</evidence>